<comment type="caution">
    <text evidence="2">The sequence shown here is derived from an EMBL/GenBank/DDBJ whole genome shotgun (WGS) entry which is preliminary data.</text>
</comment>
<dbReference type="Proteomes" id="UP000297555">
    <property type="component" value="Unassembled WGS sequence"/>
</dbReference>
<dbReference type="RefSeq" id="WP_134827914.1">
    <property type="nucleotide sequence ID" value="NZ_SPDQ01000022.1"/>
</dbReference>
<dbReference type="NCBIfam" id="TIGR01643">
    <property type="entry name" value="YD_repeat_2x"/>
    <property type="match status" value="1"/>
</dbReference>
<evidence type="ECO:0000313" key="2">
    <source>
        <dbReference type="EMBL" id="TFH78273.1"/>
    </source>
</evidence>
<evidence type="ECO:0000313" key="3">
    <source>
        <dbReference type="Proteomes" id="UP000297555"/>
    </source>
</evidence>
<dbReference type="NCBIfam" id="TIGR03696">
    <property type="entry name" value="Rhs_assc_core"/>
    <property type="match status" value="1"/>
</dbReference>
<organism evidence="2 3">
    <name type="scientific">Pseudomonas kribbensis</name>
    <dbReference type="NCBI Taxonomy" id="1628086"/>
    <lineage>
        <taxon>Bacteria</taxon>
        <taxon>Pseudomonadati</taxon>
        <taxon>Pseudomonadota</taxon>
        <taxon>Gammaproteobacteria</taxon>
        <taxon>Pseudomonadales</taxon>
        <taxon>Pseudomonadaceae</taxon>
        <taxon>Pseudomonas</taxon>
    </lineage>
</organism>
<dbReference type="Gene3D" id="2.180.10.10">
    <property type="entry name" value="RHS repeat-associated core"/>
    <property type="match status" value="1"/>
</dbReference>
<dbReference type="InterPro" id="IPR022385">
    <property type="entry name" value="Rhs_assc_core"/>
</dbReference>
<protein>
    <submittedName>
        <fullName evidence="2">RHS repeat-associated core domain-containing protein</fullName>
    </submittedName>
</protein>
<reference evidence="2 3" key="1">
    <citation type="submission" date="2019-03" db="EMBL/GenBank/DDBJ databases">
        <title>Draft genome sequence of humic substances-degrading Pseudomonas kribbensis CHA-19 from forest soil.</title>
        <authorList>
            <person name="Kim D."/>
        </authorList>
    </citation>
    <scope>NUCLEOTIDE SEQUENCE [LARGE SCALE GENOMIC DNA]</scope>
    <source>
        <strain evidence="2 3">CHA-19</strain>
    </source>
</reference>
<proteinExistence type="predicted"/>
<accession>A0A4Y8VG16</accession>
<dbReference type="AlphaFoldDB" id="A0A4Y8VG16"/>
<sequence length="932" mass="102690">MKANVHHLTPTLSVIGPRGEAVRQVEYLRTVAGEEVRALISRLQYDAVGHLAAQQDPRLPTPNTTTVYRLDGTALKTRNVDGGENTLLPGLGGELLQNWDANGNHREMSYDPQMRLRAVAENGSSSFETFSYETASADPTYNLRGQMTALSDPSGTVQINSFTMSGQVLGETRTFEDGKVCTSRQRYSANGALLQTNDAGGHVQQSTYDIAGQLAKVQLQLSGQSFQTILNGADYNAAGQIIEQRLGNGVTSHWHYREADGSLLRHYAQKASEPAVQDFEYEYDAAGNVTRIIDHTYTLTFFRNQRVDGERTFGYDSVYRLTRATGYSDAPPADNPGRPQPTDPNDRRNYVESFEYDDGNNLKKLTHVRDGNTYTREMFIDPASNRGVRWKPTDPVPDFSTLFDHAGNLLALQPGQPMKWNSRNQLESLILVEHASGPPDQELNHYSQGARVYKRHETHTGTVSHIAEVHYVGSLEIRTKSSGEELHRITVATGVGEVTCLHWVAGKPPGIDADQVCYSHSDHLGSSVTQIDQRAQIISRESYYAFGNTATMAARSLIEADYKLTRYSGKEMDVTGLYYYGARYYAPWLCRWVSADPAGDADGQNRYAFVGNNPLRYVDPSGGTRAEATIMLYAGFLGYVSEYAEQTNAQLHNIIHQKGFKNALLTNAVVEGVKGTIGYEAGLIGGAQIDMAMPHGLTLPPHLTTGGLIGGNIGGDVSGAMADVPLNTVGLIGGGMIPKTSKMSVDAIDHDLGIKRAVGDIRNFSDFMNERGTPALDKILNPEFMMNRVMATWISIIPGAINMFALAIEVEDIKNRLDPVKVGKIETMLSDWQTALEERSAWMENAFDAMGTDVLYPADVLPNVNNMTTKETLAPITRSGLRRQTAATRYEIAHAQRGLAAYKEMGTTDNQYLRRMAHPPKQRSGNWFTRTA</sequence>
<evidence type="ECO:0000256" key="1">
    <source>
        <dbReference type="SAM" id="MobiDB-lite"/>
    </source>
</evidence>
<feature type="region of interest" description="Disordered" evidence="1">
    <location>
        <begin position="325"/>
        <end position="349"/>
    </location>
</feature>
<dbReference type="InterPro" id="IPR006530">
    <property type="entry name" value="YD"/>
</dbReference>
<gene>
    <name evidence="2" type="ORF">E4J90_22060</name>
</gene>
<name>A0A4Y8VG16_9PSED</name>
<dbReference type="PANTHER" id="PTHR32305:SF15">
    <property type="entry name" value="PROTEIN RHSA-RELATED"/>
    <property type="match status" value="1"/>
</dbReference>
<dbReference type="EMBL" id="SPDQ01000022">
    <property type="protein sequence ID" value="TFH78273.1"/>
    <property type="molecule type" value="Genomic_DNA"/>
</dbReference>
<dbReference type="InterPro" id="IPR050708">
    <property type="entry name" value="T6SS_VgrG/RHS"/>
</dbReference>
<dbReference type="PANTHER" id="PTHR32305">
    <property type="match status" value="1"/>
</dbReference>
<dbReference type="OrthoDB" id="7056038at2"/>